<keyword evidence="2" id="KW-0472">Membrane</keyword>
<dbReference type="EMBL" id="JAODAN010000009">
    <property type="protein sequence ID" value="KAK1922043.1"/>
    <property type="molecule type" value="Genomic_DNA"/>
</dbReference>
<feature type="compositionally biased region" description="Low complexity" evidence="1">
    <location>
        <begin position="54"/>
        <end position="63"/>
    </location>
</feature>
<organism evidence="3 4">
    <name type="scientific">Papiliotrema laurentii</name>
    <name type="common">Cryptococcus laurentii</name>
    <dbReference type="NCBI Taxonomy" id="5418"/>
    <lineage>
        <taxon>Eukaryota</taxon>
        <taxon>Fungi</taxon>
        <taxon>Dikarya</taxon>
        <taxon>Basidiomycota</taxon>
        <taxon>Agaricomycotina</taxon>
        <taxon>Tremellomycetes</taxon>
        <taxon>Tremellales</taxon>
        <taxon>Rhynchogastremaceae</taxon>
        <taxon>Papiliotrema</taxon>
    </lineage>
</organism>
<feature type="transmembrane region" description="Helical" evidence="2">
    <location>
        <begin position="151"/>
        <end position="174"/>
    </location>
</feature>
<accession>A0AAD9CWR3</accession>
<evidence type="ECO:0000256" key="2">
    <source>
        <dbReference type="SAM" id="Phobius"/>
    </source>
</evidence>
<feature type="region of interest" description="Disordered" evidence="1">
    <location>
        <begin position="1"/>
        <end position="144"/>
    </location>
</feature>
<name>A0AAD9CWR3_PAPLA</name>
<gene>
    <name evidence="3" type="ORF">DB88DRAFT_512484</name>
</gene>
<evidence type="ECO:0008006" key="5">
    <source>
        <dbReference type="Google" id="ProtNLM"/>
    </source>
</evidence>
<keyword evidence="2" id="KW-0812">Transmembrane</keyword>
<evidence type="ECO:0000313" key="3">
    <source>
        <dbReference type="EMBL" id="KAK1922043.1"/>
    </source>
</evidence>
<feature type="compositionally biased region" description="Polar residues" evidence="1">
    <location>
        <begin position="26"/>
        <end position="47"/>
    </location>
</feature>
<sequence length="178" mass="19249">MSRPRRPSVPPSSSHPSTSRHRERTASLSIARSPSVLSSSIFPQSSETDLEAHPSFPFLLPPSQSHGTGIGSSLGLSHTPLHPLHRPARPKSTLSESAVEEYVPAPVKTVSFGEEDQVREYDAEEDEEDEEDEQSSLGYTGDFQKPDAKELLGIVLSVTGVGLLALAAGFTTIFDWVL</sequence>
<dbReference type="Proteomes" id="UP001182556">
    <property type="component" value="Unassembled WGS sequence"/>
</dbReference>
<protein>
    <recommendedName>
        <fullName evidence="5">Transmembrane protein</fullName>
    </recommendedName>
</protein>
<comment type="caution">
    <text evidence="3">The sequence shown here is derived from an EMBL/GenBank/DDBJ whole genome shotgun (WGS) entry which is preliminary data.</text>
</comment>
<keyword evidence="2" id="KW-1133">Transmembrane helix</keyword>
<proteinExistence type="predicted"/>
<feature type="compositionally biased region" description="Acidic residues" evidence="1">
    <location>
        <begin position="122"/>
        <end position="134"/>
    </location>
</feature>
<dbReference type="AlphaFoldDB" id="A0AAD9CWR3"/>
<reference evidence="3" key="1">
    <citation type="submission" date="2023-02" db="EMBL/GenBank/DDBJ databases">
        <title>Identification and recombinant expression of a fungal hydrolase from Papiliotrema laurentii that hydrolyzes apple cutin and clears colloidal polyester polyurethane.</title>
        <authorList>
            <consortium name="DOE Joint Genome Institute"/>
            <person name="Roman V.A."/>
            <person name="Bojanowski C."/>
            <person name="Crable B.R."/>
            <person name="Wagner D.N."/>
            <person name="Hung C.S."/>
            <person name="Nadeau L.J."/>
            <person name="Schratz L."/>
            <person name="Haridas S."/>
            <person name="Pangilinan J."/>
            <person name="Lipzen A."/>
            <person name="Na H."/>
            <person name="Yan M."/>
            <person name="Ng V."/>
            <person name="Grigoriev I.V."/>
            <person name="Spatafora J.W."/>
            <person name="Barlow D."/>
            <person name="Biffinger J."/>
            <person name="Kelley-Loughnane N."/>
            <person name="Varaljay V.A."/>
            <person name="Crookes-Goodson W.J."/>
        </authorList>
    </citation>
    <scope>NUCLEOTIDE SEQUENCE</scope>
    <source>
        <strain evidence="3">5307AH</strain>
    </source>
</reference>
<keyword evidence="4" id="KW-1185">Reference proteome</keyword>
<evidence type="ECO:0000313" key="4">
    <source>
        <dbReference type="Proteomes" id="UP001182556"/>
    </source>
</evidence>
<evidence type="ECO:0000256" key="1">
    <source>
        <dbReference type="SAM" id="MobiDB-lite"/>
    </source>
</evidence>